<organism evidence="1 2">
    <name type="scientific">Necator americanus</name>
    <name type="common">Human hookworm</name>
    <dbReference type="NCBI Taxonomy" id="51031"/>
    <lineage>
        <taxon>Eukaryota</taxon>
        <taxon>Metazoa</taxon>
        <taxon>Ecdysozoa</taxon>
        <taxon>Nematoda</taxon>
        <taxon>Chromadorea</taxon>
        <taxon>Rhabditida</taxon>
        <taxon>Rhabditina</taxon>
        <taxon>Rhabditomorpha</taxon>
        <taxon>Strongyloidea</taxon>
        <taxon>Ancylostomatidae</taxon>
        <taxon>Bunostominae</taxon>
        <taxon>Necator</taxon>
    </lineage>
</organism>
<sequence length="227" mass="25974">MFLSKECFALVSEAKPQAGTVRLREQAYREEIFNIPGEKGRMDLDVCWMPPDRQLLRSALKKYRLSFVGDDNGGCFVESIRVFSDSDRDTIFLNAAFFDSNVLRAARDLYIDVKAAITDNQLIKLKAHVMRIRSPYLSAWSINKLILQWLEGQRRITFLSIQALKTLPRREVLQNIDPSIIITGAEASDGRGYSPDLYILIRSNHGDLILYLDTDYCNLFDPFQVGN</sequence>
<accession>W2THW6</accession>
<protein>
    <submittedName>
        <fullName evidence="1">Uncharacterized protein</fullName>
    </submittedName>
</protein>
<evidence type="ECO:0000313" key="2">
    <source>
        <dbReference type="Proteomes" id="UP000053676"/>
    </source>
</evidence>
<proteinExistence type="predicted"/>
<reference evidence="2" key="1">
    <citation type="journal article" date="2014" name="Nat. Genet.">
        <title>Genome of the human hookworm Necator americanus.</title>
        <authorList>
            <person name="Tang Y.T."/>
            <person name="Gao X."/>
            <person name="Rosa B.A."/>
            <person name="Abubucker S."/>
            <person name="Hallsworth-Pepin K."/>
            <person name="Martin J."/>
            <person name="Tyagi R."/>
            <person name="Heizer E."/>
            <person name="Zhang X."/>
            <person name="Bhonagiri-Palsikar V."/>
            <person name="Minx P."/>
            <person name="Warren W.C."/>
            <person name="Wang Q."/>
            <person name="Zhan B."/>
            <person name="Hotez P.J."/>
            <person name="Sternberg P.W."/>
            <person name="Dougall A."/>
            <person name="Gaze S.T."/>
            <person name="Mulvenna J."/>
            <person name="Sotillo J."/>
            <person name="Ranganathan S."/>
            <person name="Rabelo E.M."/>
            <person name="Wilson R.K."/>
            <person name="Felgner P.L."/>
            <person name="Bethony J."/>
            <person name="Hawdon J.M."/>
            <person name="Gasser R.B."/>
            <person name="Loukas A."/>
            <person name="Mitreva M."/>
        </authorList>
    </citation>
    <scope>NUCLEOTIDE SEQUENCE [LARGE SCALE GENOMIC DNA]</scope>
</reference>
<dbReference type="AlphaFoldDB" id="W2THW6"/>
<gene>
    <name evidence="1" type="ORF">NECAME_02227</name>
</gene>
<dbReference type="OrthoDB" id="5862011at2759"/>
<keyword evidence="2" id="KW-1185">Reference proteome</keyword>
<dbReference type="EMBL" id="KI658833">
    <property type="protein sequence ID" value="ETN81184.1"/>
    <property type="molecule type" value="Genomic_DNA"/>
</dbReference>
<name>W2THW6_NECAM</name>
<evidence type="ECO:0000313" key="1">
    <source>
        <dbReference type="EMBL" id="ETN81184.1"/>
    </source>
</evidence>
<dbReference type="KEGG" id="nai:NECAME_02227"/>
<dbReference type="Proteomes" id="UP000053676">
    <property type="component" value="Unassembled WGS sequence"/>
</dbReference>